<feature type="region of interest" description="Disordered" evidence="1">
    <location>
        <begin position="1"/>
        <end position="70"/>
    </location>
</feature>
<evidence type="ECO:0000313" key="2">
    <source>
        <dbReference type="EMBL" id="CEM35053.1"/>
    </source>
</evidence>
<feature type="compositionally biased region" description="Low complexity" evidence="1">
    <location>
        <begin position="1"/>
        <end position="56"/>
    </location>
</feature>
<reference evidence="2" key="1">
    <citation type="submission" date="2014-11" db="EMBL/GenBank/DDBJ databases">
        <authorList>
            <person name="Otto D Thomas"/>
            <person name="Naeem Raeece"/>
        </authorList>
    </citation>
    <scope>NUCLEOTIDE SEQUENCE</scope>
</reference>
<dbReference type="VEuPathDB" id="CryptoDB:Cvel_23593"/>
<protein>
    <submittedName>
        <fullName evidence="2">Uncharacterized protein</fullName>
    </submittedName>
</protein>
<organism evidence="2">
    <name type="scientific">Chromera velia CCMP2878</name>
    <dbReference type="NCBI Taxonomy" id="1169474"/>
    <lineage>
        <taxon>Eukaryota</taxon>
        <taxon>Sar</taxon>
        <taxon>Alveolata</taxon>
        <taxon>Colpodellida</taxon>
        <taxon>Chromeraceae</taxon>
        <taxon>Chromera</taxon>
    </lineage>
</organism>
<dbReference type="AlphaFoldDB" id="A0A0G4GVS3"/>
<dbReference type="EMBL" id="CDMZ01001603">
    <property type="protein sequence ID" value="CEM35053.1"/>
    <property type="molecule type" value="Genomic_DNA"/>
</dbReference>
<gene>
    <name evidence="2" type="ORF">Cvel_23593</name>
</gene>
<name>A0A0G4GVS3_9ALVE</name>
<accession>A0A0G4GVS3</accession>
<sequence>MPPKAKPTAAKAKAKAASPAKPAAKAKAAAKAGAKAAPKASASAKDLSPASTAASPTSPPPPPKEPVLGKVKVKYNHYNKEFPIRDGELDFKDVDEEYFLSSVFSEKAKITLLNKAPPEGGKAEMEKYPDKNVWKGLEDGGNYEMLMEEDEEVENAQPKTVYVASGNDKMAAMRKNMDSDGFGGTDGASCSCIEGNPCAQPYNCKDWNNRFEVAKKNGWKGF</sequence>
<proteinExistence type="predicted"/>
<evidence type="ECO:0000256" key="1">
    <source>
        <dbReference type="SAM" id="MobiDB-lite"/>
    </source>
</evidence>